<feature type="domain" description="YokE-like PH" evidence="2">
    <location>
        <begin position="123"/>
        <end position="214"/>
    </location>
</feature>
<dbReference type="OrthoDB" id="2943553at2"/>
<evidence type="ECO:0000313" key="3">
    <source>
        <dbReference type="EMBL" id="OMP67066.1"/>
    </source>
</evidence>
<name>A0A1V2A7X2_9BACI</name>
<reference evidence="3 4" key="1">
    <citation type="submission" date="2016-12" db="EMBL/GenBank/DDBJ databases">
        <title>Domibacillus sp. SAB 38T whole genome sequencing.</title>
        <authorList>
            <person name="Verma A."/>
            <person name="Ojha A.K."/>
            <person name="Krishnamurthi S."/>
        </authorList>
    </citation>
    <scope>NUCLEOTIDE SEQUENCE [LARGE SCALE GENOMIC DNA]</scope>
    <source>
        <strain evidence="3 4">SAB 38</strain>
    </source>
</reference>
<dbReference type="AlphaFoldDB" id="A0A1V2A7X2"/>
<feature type="coiled-coil region" evidence="1">
    <location>
        <begin position="44"/>
        <end position="81"/>
    </location>
</feature>
<evidence type="ECO:0000256" key="1">
    <source>
        <dbReference type="SAM" id="Coils"/>
    </source>
</evidence>
<dbReference type="Pfam" id="PF14470">
    <property type="entry name" value="bPH_3"/>
    <property type="match status" value="1"/>
</dbReference>
<dbReference type="InterPro" id="IPR039519">
    <property type="entry name" value="YokE-like_PH"/>
</dbReference>
<dbReference type="EMBL" id="MSFI01000012">
    <property type="protein sequence ID" value="OMP67066.1"/>
    <property type="molecule type" value="Genomic_DNA"/>
</dbReference>
<keyword evidence="4" id="KW-1185">Reference proteome</keyword>
<dbReference type="Proteomes" id="UP000188613">
    <property type="component" value="Unassembled WGS sequence"/>
</dbReference>
<dbReference type="RefSeq" id="WP_076765347.1">
    <property type="nucleotide sequence ID" value="NZ_MSFI01000012.1"/>
</dbReference>
<keyword evidence="1" id="KW-0175">Coiled coil</keyword>
<sequence>MRVYRRICYKVEDVFIKFLSKGKDPEAVKQKVTEFRTQKETLKLENKKKAQLQLEEKKKIQEAKQAEKERIAREKAQKQHEETLALLSHFVAPDIHKYSEYEYRAIDKNNAFFQSVKDRIFESNEHGITFLQCEFDKTKTKEFPGYLFVTDKRVWFVAKNLATVDKFRYQTIHDVKWFKDGLVEKGLYIQYGKRRLEFDEIFDKDQMQRVAKTILQLSIN</sequence>
<comment type="caution">
    <text evidence="3">The sequence shown here is derived from an EMBL/GenBank/DDBJ whole genome shotgun (WGS) entry which is preliminary data.</text>
</comment>
<proteinExistence type="predicted"/>
<accession>A0A1V2A7X2</accession>
<dbReference type="STRING" id="1714355.BTO28_08775"/>
<organism evidence="3 4">
    <name type="scientific">Domibacillus epiphyticus</name>
    <dbReference type="NCBI Taxonomy" id="1714355"/>
    <lineage>
        <taxon>Bacteria</taxon>
        <taxon>Bacillati</taxon>
        <taxon>Bacillota</taxon>
        <taxon>Bacilli</taxon>
        <taxon>Bacillales</taxon>
        <taxon>Bacillaceae</taxon>
        <taxon>Domibacillus</taxon>
    </lineage>
</organism>
<protein>
    <recommendedName>
        <fullName evidence="2">YokE-like PH domain-containing protein</fullName>
    </recommendedName>
</protein>
<gene>
    <name evidence="3" type="ORF">BTO28_08775</name>
</gene>
<evidence type="ECO:0000313" key="4">
    <source>
        <dbReference type="Proteomes" id="UP000188613"/>
    </source>
</evidence>
<evidence type="ECO:0000259" key="2">
    <source>
        <dbReference type="Pfam" id="PF14470"/>
    </source>
</evidence>